<keyword evidence="5" id="KW-1185">Reference proteome</keyword>
<protein>
    <submittedName>
        <fullName evidence="4">YigZ family protein</fullName>
    </submittedName>
</protein>
<dbReference type="InterPro" id="IPR035647">
    <property type="entry name" value="EFG_III/V"/>
</dbReference>
<dbReference type="AlphaFoldDB" id="A0A6H1UGN4"/>
<evidence type="ECO:0000313" key="5">
    <source>
        <dbReference type="Proteomes" id="UP000501602"/>
    </source>
</evidence>
<dbReference type="PANTHER" id="PTHR16301">
    <property type="entry name" value="IMPACT-RELATED"/>
    <property type="match status" value="1"/>
</dbReference>
<evidence type="ECO:0000313" key="4">
    <source>
        <dbReference type="EMBL" id="QIZ78204.1"/>
    </source>
</evidence>
<dbReference type="InterPro" id="IPR036956">
    <property type="entry name" value="Impact_N_sf"/>
</dbReference>
<feature type="domain" description="Impact N-terminal" evidence="2">
    <location>
        <begin position="19"/>
        <end position="126"/>
    </location>
</feature>
<dbReference type="SUPFAM" id="SSF54980">
    <property type="entry name" value="EF-G C-terminal domain-like"/>
    <property type="match status" value="1"/>
</dbReference>
<dbReference type="InterPro" id="IPR001498">
    <property type="entry name" value="Impact_N"/>
</dbReference>
<dbReference type="InterPro" id="IPR023582">
    <property type="entry name" value="Impact"/>
</dbReference>
<organism evidence="4 5">
    <name type="scientific">Ferrimonas lipolytica</name>
    <dbReference type="NCBI Taxonomy" id="2724191"/>
    <lineage>
        <taxon>Bacteria</taxon>
        <taxon>Pseudomonadati</taxon>
        <taxon>Pseudomonadota</taxon>
        <taxon>Gammaproteobacteria</taxon>
        <taxon>Alteromonadales</taxon>
        <taxon>Ferrimonadaceae</taxon>
        <taxon>Ferrimonas</taxon>
    </lineage>
</organism>
<dbReference type="NCBIfam" id="TIGR00257">
    <property type="entry name" value="IMPACT_YIGZ"/>
    <property type="match status" value="1"/>
</dbReference>
<dbReference type="Proteomes" id="UP000501602">
    <property type="component" value="Chromosome"/>
</dbReference>
<dbReference type="GO" id="GO:0017111">
    <property type="term" value="F:ribonucleoside triphosphate phosphatase activity"/>
    <property type="evidence" value="ECO:0007669"/>
    <property type="project" value="UniProtKB-ARBA"/>
</dbReference>
<dbReference type="Pfam" id="PF01205">
    <property type="entry name" value="Impact_N"/>
    <property type="match status" value="1"/>
</dbReference>
<dbReference type="GO" id="GO:0032561">
    <property type="term" value="F:guanyl ribonucleotide binding"/>
    <property type="evidence" value="ECO:0007669"/>
    <property type="project" value="UniProtKB-ARBA"/>
</dbReference>
<evidence type="ECO:0000259" key="2">
    <source>
        <dbReference type="Pfam" id="PF01205"/>
    </source>
</evidence>
<dbReference type="GO" id="GO:0005737">
    <property type="term" value="C:cytoplasm"/>
    <property type="evidence" value="ECO:0007669"/>
    <property type="project" value="TreeGrafter"/>
</dbReference>
<reference evidence="4 5" key="1">
    <citation type="submission" date="2020-04" db="EMBL/GenBank/DDBJ databases">
        <title>Ferrimonas sp. S7 isolated from sea water.</title>
        <authorList>
            <person name="Bae S.S."/>
            <person name="Baek K."/>
        </authorList>
    </citation>
    <scope>NUCLEOTIDE SEQUENCE [LARGE SCALE GENOMIC DNA]</scope>
    <source>
        <strain evidence="4 5">S7</strain>
    </source>
</reference>
<proteinExistence type="inferred from homology"/>
<gene>
    <name evidence="4" type="ORF">HER31_15645</name>
</gene>
<dbReference type="GO" id="GO:0006446">
    <property type="term" value="P:regulation of translational initiation"/>
    <property type="evidence" value="ECO:0007669"/>
    <property type="project" value="TreeGrafter"/>
</dbReference>
<dbReference type="Gene3D" id="3.30.70.240">
    <property type="match status" value="1"/>
</dbReference>
<evidence type="ECO:0000256" key="1">
    <source>
        <dbReference type="ARBA" id="ARBA00007665"/>
    </source>
</evidence>
<feature type="domain" description="UPF0029" evidence="3">
    <location>
        <begin position="142"/>
        <end position="197"/>
    </location>
</feature>
<evidence type="ECO:0000259" key="3">
    <source>
        <dbReference type="Pfam" id="PF09186"/>
    </source>
</evidence>
<dbReference type="PANTHER" id="PTHR16301:SF20">
    <property type="entry name" value="IMPACT FAMILY MEMBER YIGZ"/>
    <property type="match status" value="1"/>
</dbReference>
<name>A0A6H1UGN4_9GAMM</name>
<dbReference type="InterPro" id="IPR020568">
    <property type="entry name" value="Ribosomal_Su5_D2-typ_SF"/>
</dbReference>
<comment type="similarity">
    <text evidence="1">Belongs to the IMPACT family.</text>
</comment>
<dbReference type="KEGG" id="fes:HER31_15645"/>
<sequence length="204" mass="21792">MATSFLVPAAPASTEEVIKRSRFITVIEAVSSGAEARAFHARMRAEHPDARHHCLAFNAGPPGCSRDIGCSDDGEPSGSAGRPMLAVVQGADVGQFAAVVIRYSGGIKLGVGGLVRAYAGGVKQALEVLQTKAYVAQISVTLRCDYADMPLLEYLLELHQGKVLEQSFAQQVELILQLPLTQRQPFQQTLADRSSGRLNLDSGD</sequence>
<dbReference type="InterPro" id="IPR015796">
    <property type="entry name" value="Impact_YigZ-like"/>
</dbReference>
<dbReference type="InterPro" id="IPR015269">
    <property type="entry name" value="UPF0029_Impact_C"/>
</dbReference>
<dbReference type="Gene3D" id="3.30.230.30">
    <property type="entry name" value="Impact, N-terminal domain"/>
    <property type="match status" value="1"/>
</dbReference>
<dbReference type="Pfam" id="PF09186">
    <property type="entry name" value="DUF1949"/>
    <property type="match status" value="1"/>
</dbReference>
<dbReference type="EMBL" id="CP051180">
    <property type="protein sequence ID" value="QIZ78204.1"/>
    <property type="molecule type" value="Genomic_DNA"/>
</dbReference>
<dbReference type="RefSeq" id="WP_168661943.1">
    <property type="nucleotide sequence ID" value="NZ_CP051180.1"/>
</dbReference>
<accession>A0A6H1UGN4</accession>
<dbReference type="SUPFAM" id="SSF54211">
    <property type="entry name" value="Ribosomal protein S5 domain 2-like"/>
    <property type="match status" value="1"/>
</dbReference>
<dbReference type="GO" id="GO:0043168">
    <property type="term" value="F:anion binding"/>
    <property type="evidence" value="ECO:0007669"/>
    <property type="project" value="UniProtKB-ARBA"/>
</dbReference>